<dbReference type="Gene3D" id="3.20.20.100">
    <property type="entry name" value="NADP-dependent oxidoreductase domain"/>
    <property type="match status" value="1"/>
</dbReference>
<proteinExistence type="predicted"/>
<gene>
    <name evidence="6" type="ORF">M408DRAFT_15567</name>
</gene>
<dbReference type="SUPFAM" id="SSF51430">
    <property type="entry name" value="NAD(P)-linked oxidoreductase"/>
    <property type="match status" value="1"/>
</dbReference>
<accession>A0A0C3BEX2</accession>
<name>A0A0C3BEX2_SERVB</name>
<evidence type="ECO:0000256" key="3">
    <source>
        <dbReference type="PIRSR" id="PIRSR000097-2"/>
    </source>
</evidence>
<feature type="binding site" evidence="3">
    <location>
        <position position="112"/>
    </location>
    <ligand>
        <name>substrate</name>
    </ligand>
</feature>
<sequence length="326" mass="36651">MSFQKIITLSSRATLPQIGLGTWLSKPREVENAVEIAVRNGYRHLDLAFIYENQDEVGAALKKVIPSVVKREELFITSKLWCNGFQPEEVPKQLEEGLAQTGLDYFDLYLIHWPVAFKKGPELYPLDSNKPGWVELDRTVSLADTWRAMNKLPKSKVRAVGVSNFSVAVLKELIAETGIVPTVNQIEAHPLLPQDDLVAYCKENNIHLTAYSPLGNNLKGKPKLTDYPEVKAIAQRLGATEAQVLVAWGVSRGYSVIPKSVQEERIISNFKQVELSQEDIEALNALGHNNHTRFNIPHHYTPRWDINIFDEPEEQTAGNKPLVVLP</sequence>
<dbReference type="Proteomes" id="UP000054097">
    <property type="component" value="Unassembled WGS sequence"/>
</dbReference>
<protein>
    <recommendedName>
        <fullName evidence="5">NADP-dependent oxidoreductase domain-containing protein</fullName>
    </recommendedName>
</protein>
<dbReference type="HOGENOM" id="CLU_023205_0_0_1"/>
<evidence type="ECO:0000256" key="2">
    <source>
        <dbReference type="PIRSR" id="PIRSR000097-1"/>
    </source>
</evidence>
<dbReference type="OrthoDB" id="416253at2759"/>
<dbReference type="STRING" id="933852.A0A0C3BEX2"/>
<evidence type="ECO:0000256" key="4">
    <source>
        <dbReference type="PIRSR" id="PIRSR000097-3"/>
    </source>
</evidence>
<dbReference type="Pfam" id="PF00248">
    <property type="entry name" value="Aldo_ket_red"/>
    <property type="match status" value="1"/>
</dbReference>
<organism evidence="6 7">
    <name type="scientific">Serendipita vermifera MAFF 305830</name>
    <dbReference type="NCBI Taxonomy" id="933852"/>
    <lineage>
        <taxon>Eukaryota</taxon>
        <taxon>Fungi</taxon>
        <taxon>Dikarya</taxon>
        <taxon>Basidiomycota</taxon>
        <taxon>Agaricomycotina</taxon>
        <taxon>Agaricomycetes</taxon>
        <taxon>Sebacinales</taxon>
        <taxon>Serendipitaceae</taxon>
        <taxon>Serendipita</taxon>
    </lineage>
</organism>
<dbReference type="GO" id="GO:0016616">
    <property type="term" value="F:oxidoreductase activity, acting on the CH-OH group of donors, NAD or NADP as acceptor"/>
    <property type="evidence" value="ECO:0007669"/>
    <property type="project" value="UniProtKB-ARBA"/>
</dbReference>
<dbReference type="PIRSF" id="PIRSF000097">
    <property type="entry name" value="AKR"/>
    <property type="match status" value="1"/>
</dbReference>
<dbReference type="InterPro" id="IPR036812">
    <property type="entry name" value="NAD(P)_OxRdtase_dom_sf"/>
</dbReference>
<dbReference type="AlphaFoldDB" id="A0A0C3BEX2"/>
<evidence type="ECO:0000259" key="5">
    <source>
        <dbReference type="Pfam" id="PF00248"/>
    </source>
</evidence>
<evidence type="ECO:0000313" key="6">
    <source>
        <dbReference type="EMBL" id="KIM30669.1"/>
    </source>
</evidence>
<feature type="site" description="Lowers pKa of active site Tyr" evidence="4">
    <location>
        <position position="79"/>
    </location>
</feature>
<dbReference type="EMBL" id="KN824284">
    <property type="protein sequence ID" value="KIM30669.1"/>
    <property type="molecule type" value="Genomic_DNA"/>
</dbReference>
<evidence type="ECO:0000256" key="1">
    <source>
        <dbReference type="ARBA" id="ARBA00023002"/>
    </source>
</evidence>
<keyword evidence="1" id="KW-0560">Oxidoreductase</keyword>
<keyword evidence="7" id="KW-1185">Reference proteome</keyword>
<dbReference type="PANTHER" id="PTHR11732">
    <property type="entry name" value="ALDO/KETO REDUCTASE"/>
    <property type="match status" value="1"/>
</dbReference>
<dbReference type="FunFam" id="3.20.20.100:FF:000002">
    <property type="entry name" value="2,5-diketo-D-gluconic acid reductase A"/>
    <property type="match status" value="1"/>
</dbReference>
<dbReference type="InterPro" id="IPR020471">
    <property type="entry name" value="AKR"/>
</dbReference>
<dbReference type="PROSITE" id="PS00798">
    <property type="entry name" value="ALDOKETO_REDUCTASE_1"/>
    <property type="match status" value="1"/>
</dbReference>
<dbReference type="InterPro" id="IPR023210">
    <property type="entry name" value="NADP_OxRdtase_dom"/>
</dbReference>
<dbReference type="InterPro" id="IPR018170">
    <property type="entry name" value="Aldo/ket_reductase_CS"/>
</dbReference>
<dbReference type="PRINTS" id="PR00069">
    <property type="entry name" value="ALDKETRDTASE"/>
</dbReference>
<feature type="active site" description="Proton donor" evidence="2">
    <location>
        <position position="51"/>
    </location>
</feature>
<reference evidence="6 7" key="1">
    <citation type="submission" date="2014-04" db="EMBL/GenBank/DDBJ databases">
        <authorList>
            <consortium name="DOE Joint Genome Institute"/>
            <person name="Kuo A."/>
            <person name="Zuccaro A."/>
            <person name="Kohler A."/>
            <person name="Nagy L.G."/>
            <person name="Floudas D."/>
            <person name="Copeland A."/>
            <person name="Barry K.W."/>
            <person name="Cichocki N."/>
            <person name="Veneault-Fourrey C."/>
            <person name="LaButti K."/>
            <person name="Lindquist E.A."/>
            <person name="Lipzen A."/>
            <person name="Lundell T."/>
            <person name="Morin E."/>
            <person name="Murat C."/>
            <person name="Sun H."/>
            <person name="Tunlid A."/>
            <person name="Henrissat B."/>
            <person name="Grigoriev I.V."/>
            <person name="Hibbett D.S."/>
            <person name="Martin F."/>
            <person name="Nordberg H.P."/>
            <person name="Cantor M.N."/>
            <person name="Hua S.X."/>
        </authorList>
    </citation>
    <scope>NUCLEOTIDE SEQUENCE [LARGE SCALE GENOMIC DNA]</scope>
    <source>
        <strain evidence="6 7">MAFF 305830</strain>
    </source>
</reference>
<reference evidence="7" key="2">
    <citation type="submission" date="2015-01" db="EMBL/GenBank/DDBJ databases">
        <title>Evolutionary Origins and Diversification of the Mycorrhizal Mutualists.</title>
        <authorList>
            <consortium name="DOE Joint Genome Institute"/>
            <consortium name="Mycorrhizal Genomics Consortium"/>
            <person name="Kohler A."/>
            <person name="Kuo A."/>
            <person name="Nagy L.G."/>
            <person name="Floudas D."/>
            <person name="Copeland A."/>
            <person name="Barry K.W."/>
            <person name="Cichocki N."/>
            <person name="Veneault-Fourrey C."/>
            <person name="LaButti K."/>
            <person name="Lindquist E.A."/>
            <person name="Lipzen A."/>
            <person name="Lundell T."/>
            <person name="Morin E."/>
            <person name="Murat C."/>
            <person name="Riley R."/>
            <person name="Ohm R."/>
            <person name="Sun H."/>
            <person name="Tunlid A."/>
            <person name="Henrissat B."/>
            <person name="Grigoriev I.V."/>
            <person name="Hibbett D.S."/>
            <person name="Martin F."/>
        </authorList>
    </citation>
    <scope>NUCLEOTIDE SEQUENCE [LARGE SCALE GENOMIC DNA]</scope>
    <source>
        <strain evidence="7">MAFF 305830</strain>
    </source>
</reference>
<evidence type="ECO:0000313" key="7">
    <source>
        <dbReference type="Proteomes" id="UP000054097"/>
    </source>
</evidence>
<feature type="domain" description="NADP-dependent oxidoreductase" evidence="5">
    <location>
        <begin position="18"/>
        <end position="286"/>
    </location>
</feature>